<dbReference type="EMBL" id="BMJH01000001">
    <property type="protein sequence ID" value="GGC54821.1"/>
    <property type="molecule type" value="Genomic_DNA"/>
</dbReference>
<reference evidence="2" key="1">
    <citation type="journal article" date="2014" name="Int. J. Syst. Evol. Microbiol.">
        <title>Complete genome sequence of Corynebacterium casei LMG S-19264T (=DSM 44701T), isolated from a smear-ripened cheese.</title>
        <authorList>
            <consortium name="US DOE Joint Genome Institute (JGI-PGF)"/>
            <person name="Walter F."/>
            <person name="Albersmeier A."/>
            <person name="Kalinowski J."/>
            <person name="Ruckert C."/>
        </authorList>
    </citation>
    <scope>NUCLEOTIDE SEQUENCE</scope>
    <source>
        <strain evidence="2">CGMCC 1.15478</strain>
    </source>
</reference>
<dbReference type="GO" id="GO:0003824">
    <property type="term" value="F:catalytic activity"/>
    <property type="evidence" value="ECO:0007669"/>
    <property type="project" value="UniProtKB-ARBA"/>
</dbReference>
<proteinExistence type="predicted"/>
<dbReference type="InterPro" id="IPR029058">
    <property type="entry name" value="AB_hydrolase_fold"/>
</dbReference>
<protein>
    <submittedName>
        <fullName evidence="2">Lysophospholipase</fullName>
    </submittedName>
</protein>
<dbReference type="PRINTS" id="PR00111">
    <property type="entry name" value="ABHYDROLASE"/>
</dbReference>
<dbReference type="InterPro" id="IPR000073">
    <property type="entry name" value="AB_hydrolase_1"/>
</dbReference>
<feature type="domain" description="AB hydrolase-1" evidence="1">
    <location>
        <begin position="8"/>
        <end position="226"/>
    </location>
</feature>
<dbReference type="Proteomes" id="UP000641514">
    <property type="component" value="Unassembled WGS sequence"/>
</dbReference>
<dbReference type="SUPFAM" id="SSF53474">
    <property type="entry name" value="alpha/beta-Hydrolases"/>
    <property type="match status" value="1"/>
</dbReference>
<evidence type="ECO:0000313" key="2">
    <source>
        <dbReference type="EMBL" id="GGC54821.1"/>
    </source>
</evidence>
<dbReference type="Gene3D" id="3.40.50.1820">
    <property type="entry name" value="alpha/beta hydrolase"/>
    <property type="match status" value="1"/>
</dbReference>
<comment type="caution">
    <text evidence="2">The sequence shown here is derived from an EMBL/GenBank/DDBJ whole genome shotgun (WGS) entry which is preliminary data.</text>
</comment>
<gene>
    <name evidence="2" type="ORF">GCM10011410_04010</name>
</gene>
<dbReference type="RefSeq" id="WP_188670155.1">
    <property type="nucleotide sequence ID" value="NZ_BMJH01000001.1"/>
</dbReference>
<reference evidence="2" key="2">
    <citation type="submission" date="2020-09" db="EMBL/GenBank/DDBJ databases">
        <authorList>
            <person name="Sun Q."/>
            <person name="Zhou Y."/>
        </authorList>
    </citation>
    <scope>NUCLEOTIDE SEQUENCE</scope>
    <source>
        <strain evidence="2">CGMCC 1.15478</strain>
    </source>
</reference>
<sequence>MTDKRLPIVFVHGIRLSHAEWSAEVDLLHTRGYQATAVDLPGHGLRRGDKFTLDGATGIIADAIDELGGTALLVGHSLGGYVALAAAAQFPDKLAGLVVTGSTATPNRYLGLPFLGAHQALTRLPNSGDAVSRFAMQRLAPPRTGQAIVERGIATEVIPDVVREVVGFNPLAAAAQFTGPTWYINGRHDHFRLHEKRFLNASADGRLHVVRGAGHYLPITHADEFTAILENIVEELTTSA</sequence>
<dbReference type="PANTHER" id="PTHR43798">
    <property type="entry name" value="MONOACYLGLYCEROL LIPASE"/>
    <property type="match status" value="1"/>
</dbReference>
<dbReference type="AlphaFoldDB" id="A0A916X9I1"/>
<dbReference type="Pfam" id="PF12697">
    <property type="entry name" value="Abhydrolase_6"/>
    <property type="match status" value="1"/>
</dbReference>
<accession>A0A916X9I1</accession>
<dbReference type="InterPro" id="IPR050266">
    <property type="entry name" value="AB_hydrolase_sf"/>
</dbReference>
<organism evidence="2 3">
    <name type="scientific">Hoyosella rhizosphaerae</name>
    <dbReference type="NCBI Taxonomy" id="1755582"/>
    <lineage>
        <taxon>Bacteria</taxon>
        <taxon>Bacillati</taxon>
        <taxon>Actinomycetota</taxon>
        <taxon>Actinomycetes</taxon>
        <taxon>Mycobacteriales</taxon>
        <taxon>Hoyosellaceae</taxon>
        <taxon>Hoyosella</taxon>
    </lineage>
</organism>
<evidence type="ECO:0000259" key="1">
    <source>
        <dbReference type="Pfam" id="PF12697"/>
    </source>
</evidence>
<evidence type="ECO:0000313" key="3">
    <source>
        <dbReference type="Proteomes" id="UP000641514"/>
    </source>
</evidence>
<keyword evidence="3" id="KW-1185">Reference proteome</keyword>
<name>A0A916X9I1_9ACTN</name>